<dbReference type="InterPro" id="IPR001387">
    <property type="entry name" value="Cro/C1-type_HTH"/>
</dbReference>
<gene>
    <name evidence="2" type="ORF">BSQ49_10535</name>
</gene>
<dbReference type="PANTHER" id="PTHR37038:SF12">
    <property type="entry name" value="TRANSCRIPTIONAL REGULATOR"/>
    <property type="match status" value="1"/>
</dbReference>
<evidence type="ECO:0000259" key="1">
    <source>
        <dbReference type="PROSITE" id="PS50943"/>
    </source>
</evidence>
<reference evidence="2 3" key="1">
    <citation type="submission" date="2016-11" db="EMBL/GenBank/DDBJ databases">
        <title>Interaction between Lactobacillus species and yeast in water kefir.</title>
        <authorList>
            <person name="Behr J."/>
            <person name="Xu D."/>
            <person name="Vogel R.F."/>
        </authorList>
    </citation>
    <scope>NUCLEOTIDE SEQUENCE [LARGE SCALE GENOMIC DNA]</scope>
    <source>
        <strain evidence="2 3">TMW 1.1822</strain>
    </source>
</reference>
<dbReference type="KEGG" id="lhw:BSQ49_10535"/>
<dbReference type="SUPFAM" id="SSF47413">
    <property type="entry name" value="lambda repressor-like DNA-binding domains"/>
    <property type="match status" value="1"/>
</dbReference>
<sequence>MKIGQIFRYFRQTKHITLKEASQGIVSIPFLSRFENGLTDISFSHLLELLNRINVQLSEFEFLYQQQQNKNDLLPAFQQAYQAGNIDMLKKYLSKWQKKQGRFANLQTIQLKMMLATLGTGKVTKKELVVIVDYFQKIDNWTFFELYLFGHTLSFLELPIMLNLFDELQKKEIIYDDFRHDNFSILFYIYNNVILHLLANNYFNKAYTLVNHLENYFGNRDKDYYHKTRLFNLKGLTLYLLGQKETGLKLLKKANLITFLTNHEVSFLKNEKIYLAKYLTAQELTEVFDFSQISYLKE</sequence>
<dbReference type="Proteomes" id="UP000314960">
    <property type="component" value="Chromosome"/>
</dbReference>
<dbReference type="GO" id="GO:0003677">
    <property type="term" value="F:DNA binding"/>
    <property type="evidence" value="ECO:0007669"/>
    <property type="project" value="InterPro"/>
</dbReference>
<dbReference type="RefSeq" id="WP_141055015.1">
    <property type="nucleotide sequence ID" value="NZ_CP018176.1"/>
</dbReference>
<dbReference type="CDD" id="cd00093">
    <property type="entry name" value="HTH_XRE"/>
    <property type="match status" value="1"/>
</dbReference>
<name>A0A3Q8CY57_9LACO</name>
<organism evidence="2 3">
    <name type="scientific">Liquorilactobacillus hordei</name>
    <dbReference type="NCBI Taxonomy" id="468911"/>
    <lineage>
        <taxon>Bacteria</taxon>
        <taxon>Bacillati</taxon>
        <taxon>Bacillota</taxon>
        <taxon>Bacilli</taxon>
        <taxon>Lactobacillales</taxon>
        <taxon>Lactobacillaceae</taxon>
        <taxon>Liquorilactobacillus</taxon>
    </lineage>
</organism>
<protein>
    <submittedName>
        <fullName evidence="2">Transcriptional regulator</fullName>
    </submittedName>
</protein>
<feature type="domain" description="HTH cro/C1-type" evidence="1">
    <location>
        <begin position="26"/>
        <end position="60"/>
    </location>
</feature>
<dbReference type="EMBL" id="CP018176">
    <property type="protein sequence ID" value="AUJ30579.1"/>
    <property type="molecule type" value="Genomic_DNA"/>
</dbReference>
<proteinExistence type="predicted"/>
<dbReference type="Pfam" id="PF21259">
    <property type="entry name" value="Rgg_C"/>
    <property type="match status" value="1"/>
</dbReference>
<evidence type="ECO:0000313" key="3">
    <source>
        <dbReference type="Proteomes" id="UP000314960"/>
    </source>
</evidence>
<dbReference type="InterPro" id="IPR010057">
    <property type="entry name" value="Transcription_activator_Rgg_C"/>
</dbReference>
<dbReference type="Gene3D" id="1.25.40.10">
    <property type="entry name" value="Tetratricopeptide repeat domain"/>
    <property type="match status" value="1"/>
</dbReference>
<accession>A0A3Q8CY57</accession>
<dbReference type="InterPro" id="IPR011990">
    <property type="entry name" value="TPR-like_helical_dom_sf"/>
</dbReference>
<dbReference type="AlphaFoldDB" id="A0A3Q8CY57"/>
<evidence type="ECO:0000313" key="2">
    <source>
        <dbReference type="EMBL" id="AUJ30579.1"/>
    </source>
</evidence>
<dbReference type="SMART" id="SM00530">
    <property type="entry name" value="HTH_XRE"/>
    <property type="match status" value="1"/>
</dbReference>
<dbReference type="Pfam" id="PF01381">
    <property type="entry name" value="HTH_3"/>
    <property type="match status" value="1"/>
</dbReference>
<dbReference type="NCBIfam" id="TIGR01716">
    <property type="entry name" value="RGG_Cterm"/>
    <property type="match status" value="1"/>
</dbReference>
<dbReference type="PANTHER" id="PTHR37038">
    <property type="entry name" value="TRANSCRIPTIONAL REGULATOR-RELATED"/>
    <property type="match status" value="1"/>
</dbReference>
<dbReference type="InterPro" id="IPR010982">
    <property type="entry name" value="Lambda_DNA-bd_dom_sf"/>
</dbReference>
<dbReference type="InterPro" id="IPR053163">
    <property type="entry name" value="HTH-type_regulator_Rgg"/>
</dbReference>
<dbReference type="PROSITE" id="PS50943">
    <property type="entry name" value="HTH_CROC1"/>
    <property type="match status" value="1"/>
</dbReference>